<name>A0A0M3KJM9_ANISI</name>
<evidence type="ECO:0000313" key="4">
    <source>
        <dbReference type="WBParaSite" id="ASIM_0002120301-mRNA-1"/>
    </source>
</evidence>
<dbReference type="Proteomes" id="UP000267096">
    <property type="component" value="Unassembled WGS sequence"/>
</dbReference>
<accession>A0A0M3KJM9</accession>
<dbReference type="EMBL" id="UYRR01040011">
    <property type="protein sequence ID" value="VDK78099.1"/>
    <property type="molecule type" value="Genomic_DNA"/>
</dbReference>
<proteinExistence type="predicted"/>
<organism evidence="4">
    <name type="scientific">Anisakis simplex</name>
    <name type="common">Herring worm</name>
    <dbReference type="NCBI Taxonomy" id="6269"/>
    <lineage>
        <taxon>Eukaryota</taxon>
        <taxon>Metazoa</taxon>
        <taxon>Ecdysozoa</taxon>
        <taxon>Nematoda</taxon>
        <taxon>Chromadorea</taxon>
        <taxon>Rhabditida</taxon>
        <taxon>Spirurina</taxon>
        <taxon>Ascaridomorpha</taxon>
        <taxon>Ascaridoidea</taxon>
        <taxon>Anisakidae</taxon>
        <taxon>Anisakis</taxon>
        <taxon>Anisakis simplex complex</taxon>
    </lineage>
</organism>
<sequence length="77" mass="8359">MRDGFASGYLSVGDTGDSARDFEHTYTLPQQSLSLDATNGQTHQTSSRNVNDIQRKTSPNSTIQKPSISNSINGNNK</sequence>
<evidence type="ECO:0000256" key="1">
    <source>
        <dbReference type="SAM" id="MobiDB-lite"/>
    </source>
</evidence>
<dbReference type="AlphaFoldDB" id="A0A0M3KJM9"/>
<keyword evidence="3" id="KW-1185">Reference proteome</keyword>
<feature type="region of interest" description="Disordered" evidence="1">
    <location>
        <begin position="1"/>
        <end position="77"/>
    </location>
</feature>
<gene>
    <name evidence="2" type="ORF">ASIM_LOCUS20576</name>
</gene>
<evidence type="ECO:0000313" key="2">
    <source>
        <dbReference type="EMBL" id="VDK78099.1"/>
    </source>
</evidence>
<dbReference type="OrthoDB" id="10057585at2759"/>
<reference evidence="2 3" key="2">
    <citation type="submission" date="2018-11" db="EMBL/GenBank/DDBJ databases">
        <authorList>
            <consortium name="Pathogen Informatics"/>
        </authorList>
    </citation>
    <scope>NUCLEOTIDE SEQUENCE [LARGE SCALE GENOMIC DNA]</scope>
</reference>
<feature type="compositionally biased region" description="Polar residues" evidence="1">
    <location>
        <begin position="27"/>
        <end position="77"/>
    </location>
</feature>
<protein>
    <submittedName>
        <fullName evidence="2 4">Uncharacterized protein</fullName>
    </submittedName>
</protein>
<dbReference type="WBParaSite" id="ASIM_0002120301-mRNA-1">
    <property type="protein sequence ID" value="ASIM_0002120301-mRNA-1"/>
    <property type="gene ID" value="ASIM_0002120301"/>
</dbReference>
<reference evidence="4" key="1">
    <citation type="submission" date="2017-02" db="UniProtKB">
        <authorList>
            <consortium name="WormBaseParasite"/>
        </authorList>
    </citation>
    <scope>IDENTIFICATION</scope>
</reference>
<evidence type="ECO:0000313" key="3">
    <source>
        <dbReference type="Proteomes" id="UP000267096"/>
    </source>
</evidence>